<feature type="coiled-coil region" evidence="1">
    <location>
        <begin position="415"/>
        <end position="554"/>
    </location>
</feature>
<dbReference type="InterPro" id="IPR056647">
    <property type="entry name" value="DUF7745"/>
</dbReference>
<dbReference type="PANTHER" id="PTHR48200">
    <property type="entry name" value="PROTEIN, PUTATIVE-RELATED"/>
    <property type="match status" value="1"/>
</dbReference>
<feature type="domain" description="DUF7745" evidence="2">
    <location>
        <begin position="38"/>
        <end position="384"/>
    </location>
</feature>
<evidence type="ECO:0000313" key="3">
    <source>
        <dbReference type="EMBL" id="KAK8505872.1"/>
    </source>
</evidence>
<evidence type="ECO:0000256" key="1">
    <source>
        <dbReference type="SAM" id="Coils"/>
    </source>
</evidence>
<organism evidence="3 4">
    <name type="scientific">Hibiscus sabdariffa</name>
    <name type="common">roselle</name>
    <dbReference type="NCBI Taxonomy" id="183260"/>
    <lineage>
        <taxon>Eukaryota</taxon>
        <taxon>Viridiplantae</taxon>
        <taxon>Streptophyta</taxon>
        <taxon>Embryophyta</taxon>
        <taxon>Tracheophyta</taxon>
        <taxon>Spermatophyta</taxon>
        <taxon>Magnoliopsida</taxon>
        <taxon>eudicotyledons</taxon>
        <taxon>Gunneridae</taxon>
        <taxon>Pentapetalae</taxon>
        <taxon>rosids</taxon>
        <taxon>malvids</taxon>
        <taxon>Malvales</taxon>
        <taxon>Malvaceae</taxon>
        <taxon>Malvoideae</taxon>
        <taxon>Hibiscus</taxon>
    </lineage>
</organism>
<protein>
    <recommendedName>
        <fullName evidence="2">DUF7745 domain-containing protein</fullName>
    </recommendedName>
</protein>
<keyword evidence="1" id="KW-0175">Coiled coil</keyword>
<proteinExistence type="predicted"/>
<dbReference type="Pfam" id="PF24924">
    <property type="entry name" value="DUF7745"/>
    <property type="match status" value="1"/>
</dbReference>
<name>A0ABR2BG51_9ROSI</name>
<dbReference type="EMBL" id="JBBPBM010000122">
    <property type="protein sequence ID" value="KAK8505872.1"/>
    <property type="molecule type" value="Genomic_DNA"/>
</dbReference>
<dbReference type="PANTHER" id="PTHR48200:SF1">
    <property type="entry name" value="AMINOTRANSFERASE-LIKE PLANT MOBILE DOMAIN-CONTAINING PROTEIN"/>
    <property type="match status" value="1"/>
</dbReference>
<gene>
    <name evidence="3" type="ORF">V6N12_042896</name>
</gene>
<dbReference type="Proteomes" id="UP001472677">
    <property type="component" value="Unassembled WGS sequence"/>
</dbReference>
<comment type="caution">
    <text evidence="3">The sequence shown here is derived from an EMBL/GenBank/DDBJ whole genome shotgun (WGS) entry which is preliminary data.</text>
</comment>
<evidence type="ECO:0000313" key="4">
    <source>
        <dbReference type="Proteomes" id="UP001472677"/>
    </source>
</evidence>
<keyword evidence="4" id="KW-1185">Reference proteome</keyword>
<reference evidence="3 4" key="1">
    <citation type="journal article" date="2024" name="G3 (Bethesda)">
        <title>Genome assembly of Hibiscus sabdariffa L. provides insights into metabolisms of medicinal natural products.</title>
        <authorList>
            <person name="Kim T."/>
        </authorList>
    </citation>
    <scope>NUCLEOTIDE SEQUENCE [LARGE SCALE GENOMIC DNA]</scope>
    <source>
        <strain evidence="3">TK-2024</strain>
        <tissue evidence="3">Old leaves</tissue>
    </source>
</reference>
<evidence type="ECO:0000259" key="2">
    <source>
        <dbReference type="Pfam" id="PF24924"/>
    </source>
</evidence>
<sequence>MGDVFRSTDEKNSDVQIWSEGEQQVDGDSSVDSWGREMKDTFKTDYGDIAYLLSVPVDEPLIQTLARFWNPAYTCFTFGNIDLVPTIEEYLALIHFPKIDDGRVYSKPKQNKSFRGKLRRISKALPSWVESQVVMKNEREYLKWEGMLTLATASPGGKVQRDMLALLIYGLVLFPKALGCIDIAVLDLFDRLDEGVNPVPVILAKTFRSLKFCRRNGGGRFQGCPQLLTIWFYSHLWTNAKLSRPLYDHRLLLIQEFLRKEDWPFGRTEEVWFDVLQNLKDDDLVWRAPWLQTRNVLYRCGEHSWVPLLGLWGHLVYAPLLVLRQYGSTQFVPATKGLKDFHVNYETDKSYKVAVHNASVAWNHIRRVRIFSAPYPMTPEYEVWRFQRLNDRVPNMNPEGTQSVQERLAILPREVDLIREQLEQEQEQRHKLEKKFEQERSDFRLEQIKHDGKVASLQKRNDELTQELALEKEEIRRLERQVKKKRAIEGVANEELISRIKEEKRRAENYKHQYLKHKAQVEALTCQLKELHASASEERERERFQDERTRAQLRQMERSVRRLRSATQAIWAQEQDMAYLMTQVRGVAQQLQGLAQEAADLQGYIGGNTEAAQRMMWVMEEIKKLGARVAPYA</sequence>
<accession>A0ABR2BG51</accession>